<proteinExistence type="predicted"/>
<dbReference type="EMBL" id="CP119311">
    <property type="protein sequence ID" value="WEK38081.1"/>
    <property type="molecule type" value="Genomic_DNA"/>
</dbReference>
<feature type="domain" description="SnoaL-like" evidence="1">
    <location>
        <begin position="10"/>
        <end position="123"/>
    </location>
</feature>
<dbReference type="NCBIfam" id="TIGR02246">
    <property type="entry name" value="SgcJ/EcaC family oxidoreductase"/>
    <property type="match status" value="1"/>
</dbReference>
<evidence type="ECO:0000313" key="3">
    <source>
        <dbReference type="Proteomes" id="UP001220610"/>
    </source>
</evidence>
<dbReference type="InterPro" id="IPR032710">
    <property type="entry name" value="NTF2-like_dom_sf"/>
</dbReference>
<dbReference type="Gene3D" id="3.10.450.50">
    <property type="match status" value="1"/>
</dbReference>
<reference evidence="2" key="1">
    <citation type="submission" date="2023-03" db="EMBL/GenBank/DDBJ databases">
        <title>Andean soil-derived lignocellulolytic bacterial consortium as a source of novel taxa and putative plastic-active enzymes.</title>
        <authorList>
            <person name="Diaz-Garcia L."/>
            <person name="Chuvochina M."/>
            <person name="Feuerriegel G."/>
            <person name="Bunk B."/>
            <person name="Sproer C."/>
            <person name="Streit W.R."/>
            <person name="Rodriguez L.M."/>
            <person name="Overmann J."/>
            <person name="Jimenez D.J."/>
        </authorList>
    </citation>
    <scope>NUCLEOTIDE SEQUENCE</scope>
    <source>
        <strain evidence="2">MAG 7</strain>
    </source>
</reference>
<sequence>MNPSTDDRQIRQLFEQLTASWNTGNAGCYASLFTADCDYLGCNAQYARGRQAIAQLCDQQFRQGTAPRPLIHEVGSIRFLSPDIALVNGSITQLGWDKDAPSSRHTLTNSFLIREQGEWIITSFQCFSISPSLPGGFLNAAPASSGHRAVFA</sequence>
<gene>
    <name evidence="2" type="ORF">P0Y53_11285</name>
</gene>
<dbReference type="Pfam" id="PF13474">
    <property type="entry name" value="SnoaL_3"/>
    <property type="match status" value="1"/>
</dbReference>
<accession>A0AAJ5WTU5</accession>
<evidence type="ECO:0000313" key="2">
    <source>
        <dbReference type="EMBL" id="WEK38081.1"/>
    </source>
</evidence>
<dbReference type="AlphaFoldDB" id="A0AAJ5WTU5"/>
<name>A0AAJ5WTU5_9BACT</name>
<organism evidence="2 3">
    <name type="scientific">Candidatus Pseudobacter hemicellulosilyticus</name>
    <dbReference type="NCBI Taxonomy" id="3121375"/>
    <lineage>
        <taxon>Bacteria</taxon>
        <taxon>Pseudomonadati</taxon>
        <taxon>Bacteroidota</taxon>
        <taxon>Chitinophagia</taxon>
        <taxon>Chitinophagales</taxon>
        <taxon>Chitinophagaceae</taxon>
        <taxon>Pseudobacter</taxon>
    </lineage>
</organism>
<dbReference type="SUPFAM" id="SSF54427">
    <property type="entry name" value="NTF2-like"/>
    <property type="match status" value="1"/>
</dbReference>
<dbReference type="InterPro" id="IPR011944">
    <property type="entry name" value="Steroid_delta5-4_isomerase"/>
</dbReference>
<evidence type="ECO:0000259" key="1">
    <source>
        <dbReference type="Pfam" id="PF13474"/>
    </source>
</evidence>
<dbReference type="InterPro" id="IPR037401">
    <property type="entry name" value="SnoaL-like"/>
</dbReference>
<protein>
    <submittedName>
        <fullName evidence="2">SgcJ/EcaC family oxidoreductase</fullName>
    </submittedName>
</protein>
<dbReference type="Proteomes" id="UP001220610">
    <property type="component" value="Chromosome"/>
</dbReference>